<name>A0A812GVE9_9DINO</name>
<protein>
    <submittedName>
        <fullName evidence="1">Uncharacterized protein</fullName>
    </submittedName>
</protein>
<keyword evidence="2" id="KW-1185">Reference proteome</keyword>
<evidence type="ECO:0000313" key="1">
    <source>
        <dbReference type="EMBL" id="CAE6940751.1"/>
    </source>
</evidence>
<organism evidence="1 2">
    <name type="scientific">Symbiodinium natans</name>
    <dbReference type="NCBI Taxonomy" id="878477"/>
    <lineage>
        <taxon>Eukaryota</taxon>
        <taxon>Sar</taxon>
        <taxon>Alveolata</taxon>
        <taxon>Dinophyceae</taxon>
        <taxon>Suessiales</taxon>
        <taxon>Symbiodiniaceae</taxon>
        <taxon>Symbiodinium</taxon>
    </lineage>
</organism>
<accession>A0A812GVE9</accession>
<comment type="caution">
    <text evidence="1">The sequence shown here is derived from an EMBL/GenBank/DDBJ whole genome shotgun (WGS) entry which is preliminary data.</text>
</comment>
<sequence length="175" mass="17323">MCAVKVSIARRESPEQVGHFASMAAQSSGVEVVEATRIAAQAVSTAASESYGPFGAGNTSHQVAMAKAAVLATRVPFSTAAELVAATCGKAVAKQSLNNGLSRAKMSHEVQLAVAAAGIGPESSSELVAKIAATAAAGHAAAGGAGPQEVRQAAQEATEGIAVDDTNQLLAQVAV</sequence>
<gene>
    <name evidence="1" type="ORF">SNAT2548_LOCUS1195</name>
</gene>
<dbReference type="Proteomes" id="UP000604046">
    <property type="component" value="Unassembled WGS sequence"/>
</dbReference>
<dbReference type="EMBL" id="CAJNDS010000064">
    <property type="protein sequence ID" value="CAE6940751.1"/>
    <property type="molecule type" value="Genomic_DNA"/>
</dbReference>
<evidence type="ECO:0000313" key="2">
    <source>
        <dbReference type="Proteomes" id="UP000604046"/>
    </source>
</evidence>
<dbReference type="AlphaFoldDB" id="A0A812GVE9"/>
<proteinExistence type="predicted"/>
<reference evidence="1" key="1">
    <citation type="submission" date="2021-02" db="EMBL/GenBank/DDBJ databases">
        <authorList>
            <person name="Dougan E. K."/>
            <person name="Rhodes N."/>
            <person name="Thang M."/>
            <person name="Chan C."/>
        </authorList>
    </citation>
    <scope>NUCLEOTIDE SEQUENCE</scope>
</reference>